<name>A0A7L9FIY1_9CREN</name>
<evidence type="ECO:0000313" key="2">
    <source>
        <dbReference type="EMBL" id="QOJ79729.1"/>
    </source>
</evidence>
<dbReference type="AlphaFoldDB" id="A0A7L9FIY1"/>
<reference evidence="2 3" key="1">
    <citation type="submission" date="2020-10" db="EMBL/GenBank/DDBJ databases">
        <title>Thermofilum lucidum 3507LT sp. nov. a novel member of Thermofilaceae family isolated from Chile hot spring, and proposal of description order Thermofilales.</title>
        <authorList>
            <person name="Zayulina K.S."/>
            <person name="Elcheninov A.G."/>
            <person name="Toshchakov S.V."/>
            <person name="Kublanov I.V."/>
        </authorList>
    </citation>
    <scope>NUCLEOTIDE SEQUENCE [LARGE SCALE GENOMIC DNA]</scope>
    <source>
        <strain evidence="2 3">3507LT</strain>
    </source>
</reference>
<evidence type="ECO:0000259" key="1">
    <source>
        <dbReference type="Pfam" id="PF01850"/>
    </source>
</evidence>
<dbReference type="Proteomes" id="UP000594121">
    <property type="component" value="Chromosome"/>
</dbReference>
<gene>
    <name evidence="2" type="ORF">IG193_01225</name>
</gene>
<dbReference type="EMBL" id="CP062310">
    <property type="protein sequence ID" value="QOJ79729.1"/>
    <property type="molecule type" value="Genomic_DNA"/>
</dbReference>
<sequence length="142" mass="16132">MDSTYILPILGVGVEGIEDALNTLRELRRGRKATFYYTAFNILEALGKVARLGYNLETVSTGLSLIEEEFEQASPSTPGYLKALELRRRGFRDLIDLLLYATAATQNLLFLTRDRDLISFLEKNGEDTGVILYEEDFLRAFR</sequence>
<dbReference type="Pfam" id="PF01850">
    <property type="entry name" value="PIN"/>
    <property type="match status" value="1"/>
</dbReference>
<evidence type="ECO:0000313" key="3">
    <source>
        <dbReference type="Proteomes" id="UP000594121"/>
    </source>
</evidence>
<keyword evidence="3" id="KW-1185">Reference proteome</keyword>
<protein>
    <submittedName>
        <fullName evidence="2">PIN domain-containing protein</fullName>
    </submittedName>
</protein>
<feature type="domain" description="PIN" evidence="1">
    <location>
        <begin position="27"/>
        <end position="117"/>
    </location>
</feature>
<dbReference type="InterPro" id="IPR002716">
    <property type="entry name" value="PIN_dom"/>
</dbReference>
<dbReference type="InParanoid" id="A0A7L9FIY1"/>
<dbReference type="SUPFAM" id="SSF88723">
    <property type="entry name" value="PIN domain-like"/>
    <property type="match status" value="1"/>
</dbReference>
<proteinExistence type="predicted"/>
<dbReference type="InterPro" id="IPR029060">
    <property type="entry name" value="PIN-like_dom_sf"/>
</dbReference>
<dbReference type="KEGG" id="thel:IG193_01225"/>
<accession>A0A7L9FIY1</accession>
<organism evidence="2 3">
    <name type="scientific">Infirmifilum lucidum</name>
    <dbReference type="NCBI Taxonomy" id="2776706"/>
    <lineage>
        <taxon>Archaea</taxon>
        <taxon>Thermoproteota</taxon>
        <taxon>Thermoprotei</taxon>
        <taxon>Thermofilales</taxon>
        <taxon>Thermofilaceae</taxon>
        <taxon>Infirmifilum</taxon>
    </lineage>
</organism>